<keyword evidence="2" id="KW-1133">Transmembrane helix</keyword>
<feature type="region of interest" description="Disordered" evidence="1">
    <location>
        <begin position="1"/>
        <end position="20"/>
    </location>
</feature>
<dbReference type="EMBL" id="JAYGHY010000007">
    <property type="protein sequence ID" value="MEA5441666.1"/>
    <property type="molecule type" value="Genomic_DNA"/>
</dbReference>
<comment type="caution">
    <text evidence="3">The sequence shown here is derived from an EMBL/GenBank/DDBJ whole genome shotgun (WGS) entry which is preliminary data.</text>
</comment>
<evidence type="ECO:0000256" key="1">
    <source>
        <dbReference type="SAM" id="MobiDB-lite"/>
    </source>
</evidence>
<sequence length="294" mass="31842">MATGKRAAAGTQRDHRGRGWRGGLGRRLGASLATLTLVLVTWLLPGLGAVAYAADNPQLLPDHPTPVIDLAKALTDGERGELEAELESFEATSGWKLRVLTQYERTPGLAVKGFWDLDERSLLLVADPRGGNLLNFNVGEALFALMPRTFWVELQTRYGNQFYVRDHGEDGSILSAIHAVKGCLAIGGCQVVPGLPQEQWILTLCTSILGGLIVGFAAFPRQEGRRIEWTWVLLLSPLWVILFVALGMGPIITRTNDVLPLLRNVLGFLGASVVAYLIAQKTLGGVRLQGKGEG</sequence>
<dbReference type="PANTHER" id="PTHR35514:SF1">
    <property type="entry name" value="THYLAKOID LUMENAL 15.0 KDA PROTEIN 2, CHLOROPLASTIC"/>
    <property type="match status" value="1"/>
</dbReference>
<dbReference type="PANTHER" id="PTHR35514">
    <property type="entry name" value="THYLAKOID LUMENAL 15.0 KDA PROTEIN 2, CHLOROPLASTIC"/>
    <property type="match status" value="1"/>
</dbReference>
<feature type="transmembrane region" description="Helical" evidence="2">
    <location>
        <begin position="231"/>
        <end position="252"/>
    </location>
</feature>
<keyword evidence="4" id="KW-1185">Reference proteome</keyword>
<organism evidence="3 4">
    <name type="scientific">Cyanobium gracile UHCC 0281</name>
    <dbReference type="NCBI Taxonomy" id="3110309"/>
    <lineage>
        <taxon>Bacteria</taxon>
        <taxon>Bacillati</taxon>
        <taxon>Cyanobacteriota</taxon>
        <taxon>Cyanophyceae</taxon>
        <taxon>Synechococcales</taxon>
        <taxon>Prochlorococcaceae</taxon>
        <taxon>Cyanobium</taxon>
    </lineage>
</organism>
<keyword evidence="2" id="KW-0472">Membrane</keyword>
<feature type="transmembrane region" description="Helical" evidence="2">
    <location>
        <begin position="258"/>
        <end position="279"/>
    </location>
</feature>
<evidence type="ECO:0000313" key="3">
    <source>
        <dbReference type="EMBL" id="MEA5441666.1"/>
    </source>
</evidence>
<evidence type="ECO:0000256" key="2">
    <source>
        <dbReference type="SAM" id="Phobius"/>
    </source>
</evidence>
<dbReference type="RefSeq" id="WP_323355785.1">
    <property type="nucleotide sequence ID" value="NZ_JAYGHY010000007.1"/>
</dbReference>
<feature type="transmembrane region" description="Helical" evidence="2">
    <location>
        <begin position="28"/>
        <end position="54"/>
    </location>
</feature>
<feature type="transmembrane region" description="Helical" evidence="2">
    <location>
        <begin position="200"/>
        <end position="219"/>
    </location>
</feature>
<gene>
    <name evidence="3" type="ORF">VB739_03770</name>
</gene>
<evidence type="ECO:0000313" key="4">
    <source>
        <dbReference type="Proteomes" id="UP001302329"/>
    </source>
</evidence>
<accession>A0ABU5ST08</accession>
<name>A0ABU5ST08_9CYAN</name>
<reference evidence="3 4" key="1">
    <citation type="submission" date="2023-12" db="EMBL/GenBank/DDBJ databases">
        <title>Baltic Sea Cyanobacteria.</title>
        <authorList>
            <person name="Delbaje E."/>
            <person name="Fewer D.P."/>
            <person name="Shishido T.K."/>
        </authorList>
    </citation>
    <scope>NUCLEOTIDE SEQUENCE [LARGE SCALE GENOMIC DNA]</scope>
    <source>
        <strain evidence="3 4">UHCC 0281</strain>
    </source>
</reference>
<protein>
    <submittedName>
        <fullName evidence="3">TPM domain-containing protein</fullName>
    </submittedName>
</protein>
<proteinExistence type="predicted"/>
<keyword evidence="2" id="KW-0812">Transmembrane</keyword>
<dbReference type="Proteomes" id="UP001302329">
    <property type="component" value="Unassembled WGS sequence"/>
</dbReference>